<dbReference type="Proteomes" id="UP000094020">
    <property type="component" value="Chromosome 10"/>
</dbReference>
<feature type="domain" description="Phosphatidic acid phosphatase type 2/haloperoxidase" evidence="8">
    <location>
        <begin position="110"/>
        <end position="255"/>
    </location>
</feature>
<dbReference type="GeneID" id="30173534"/>
<reference evidence="10" key="4">
    <citation type="submission" date="2024-02" db="EMBL/GenBank/DDBJ databases">
        <title>Comparative genomics of Cryptococcus and Kwoniella reveals pathogenesis evolution and contrasting modes of karyotype evolution via chromosome fusion or intercentromeric recombination.</title>
        <authorList>
            <person name="Coelho M.A."/>
            <person name="David-Palma M."/>
            <person name="Shea T."/>
            <person name="Bowers K."/>
            <person name="McGinley-Smith S."/>
            <person name="Mohammad A.W."/>
            <person name="Gnirke A."/>
            <person name="Yurkov A.M."/>
            <person name="Nowrousian M."/>
            <person name="Sun S."/>
            <person name="Cuomo C.A."/>
            <person name="Heitman J."/>
        </authorList>
    </citation>
    <scope>NUCLEOTIDE SEQUENCE</scope>
    <source>
        <strain evidence="10">CBS 10737</strain>
    </source>
</reference>
<dbReference type="CDD" id="cd03390">
    <property type="entry name" value="PAP2_containing_1_like"/>
    <property type="match status" value="1"/>
</dbReference>
<dbReference type="GO" id="GO:0006644">
    <property type="term" value="P:phospholipid metabolic process"/>
    <property type="evidence" value="ECO:0007669"/>
    <property type="project" value="InterPro"/>
</dbReference>
<reference evidence="9" key="3">
    <citation type="submission" date="2016-07" db="EMBL/GenBank/DDBJ databases">
        <title>Evolution of pathogenesis and genome organization in the Tremellales.</title>
        <authorList>
            <person name="Cuomo C."/>
            <person name="Litvintseva A."/>
            <person name="Heitman J."/>
            <person name="Chen Y."/>
            <person name="Sun S."/>
            <person name="Springer D."/>
            <person name="Dromer F."/>
            <person name="Young S."/>
            <person name="Zeng Q."/>
            <person name="Chapman S."/>
            <person name="Gujja S."/>
            <person name="Saif S."/>
            <person name="Birren B."/>
        </authorList>
    </citation>
    <scope>NUCLEOTIDE SEQUENCE</scope>
    <source>
        <strain evidence="9">CBS 10737</strain>
    </source>
</reference>
<evidence type="ECO:0000256" key="3">
    <source>
        <dbReference type="ARBA" id="ARBA00022692"/>
    </source>
</evidence>
<evidence type="ECO:0000313" key="9">
    <source>
        <dbReference type="EMBL" id="OCF48388.1"/>
    </source>
</evidence>
<dbReference type="EMBL" id="CP144528">
    <property type="protein sequence ID" value="WWC73324.1"/>
    <property type="molecule type" value="Genomic_DNA"/>
</dbReference>
<dbReference type="Pfam" id="PF01569">
    <property type="entry name" value="PAP2"/>
    <property type="match status" value="1"/>
</dbReference>
<dbReference type="RefSeq" id="XP_019009607.1">
    <property type="nucleotide sequence ID" value="XM_019156889.1"/>
</dbReference>
<feature type="transmembrane region" description="Helical" evidence="7">
    <location>
        <begin position="29"/>
        <end position="49"/>
    </location>
</feature>
<protein>
    <recommendedName>
        <fullName evidence="8">Phosphatidic acid phosphatase type 2/haloperoxidase domain-containing protein</fullName>
    </recommendedName>
</protein>
<dbReference type="GO" id="GO:0046839">
    <property type="term" value="P:phospholipid dephosphorylation"/>
    <property type="evidence" value="ECO:0007669"/>
    <property type="project" value="TreeGrafter"/>
</dbReference>
<evidence type="ECO:0000256" key="7">
    <source>
        <dbReference type="SAM" id="Phobius"/>
    </source>
</evidence>
<accession>A0A1B9HYS7</accession>
<evidence type="ECO:0000259" key="8">
    <source>
        <dbReference type="SMART" id="SM00014"/>
    </source>
</evidence>
<feature type="transmembrane region" description="Helical" evidence="7">
    <location>
        <begin position="110"/>
        <end position="131"/>
    </location>
</feature>
<dbReference type="InterPro" id="IPR036938">
    <property type="entry name" value="PAP2/HPO_sf"/>
</dbReference>
<evidence type="ECO:0000256" key="5">
    <source>
        <dbReference type="ARBA" id="ARBA00023136"/>
    </source>
</evidence>
<keyword evidence="4 7" id="KW-1133">Transmembrane helix</keyword>
<dbReference type="EMBL" id="KI894013">
    <property type="protein sequence ID" value="OCF48388.1"/>
    <property type="molecule type" value="Genomic_DNA"/>
</dbReference>
<feature type="compositionally biased region" description="Basic and acidic residues" evidence="6">
    <location>
        <begin position="359"/>
        <end position="379"/>
    </location>
</feature>
<sequence length="379" mass="42498">MPLPWQKSHTSSSGGRVTTSNKSRRLRIFLSYAPDWALTIVLWGIFYLLDKINGYRRLFDITDNSLAHPYADPERVPVWLLAVLCGVVPAVIIIITAAIRRSFWDAQSALLGLILGLGLVATFTNIVKITVGRPRPDLFARCILPENLIENPLHSLTSWTVCTQSDDSMLKEGFRSFPSGHSSFAWSGMWYLILYLAAKMRINNRSGYTYKSWLLLAPLSCATLITISRTMDYRHHSTDVIAGSLIGIIGAWYSYRQYYPPIGSSQSYKPYSPRIPKDEEIPLHNRPIRSSMEGILNIQNESHHHTSGSSGDTVNGQQPIGMVNGGFESYEANRRDNWRAADSSKTQNNIVSSKNGKIGTEHDYGEGEETIQRSVDRAD</sequence>
<feature type="region of interest" description="Disordered" evidence="6">
    <location>
        <begin position="302"/>
        <end position="325"/>
    </location>
</feature>
<dbReference type="FunFam" id="1.20.144.10:FF:000017">
    <property type="entry name" value="Diacylglycerol pyrophosphate phosphatase 1"/>
    <property type="match status" value="1"/>
</dbReference>
<evidence type="ECO:0000313" key="10">
    <source>
        <dbReference type="EMBL" id="WWC73324.1"/>
    </source>
</evidence>
<feature type="transmembrane region" description="Helical" evidence="7">
    <location>
        <begin position="78"/>
        <end position="98"/>
    </location>
</feature>
<dbReference type="STRING" id="1296096.A0A1B9HYS7"/>
<feature type="region of interest" description="Disordered" evidence="6">
    <location>
        <begin position="339"/>
        <end position="379"/>
    </location>
</feature>
<keyword evidence="11" id="KW-1185">Reference proteome</keyword>
<evidence type="ECO:0000313" key="11">
    <source>
        <dbReference type="Proteomes" id="UP000094020"/>
    </source>
</evidence>
<dbReference type="Gene3D" id="1.20.144.10">
    <property type="entry name" value="Phosphatidic acid phosphatase type 2/haloperoxidase"/>
    <property type="match status" value="1"/>
</dbReference>
<dbReference type="KEGG" id="kpin:30173534"/>
<proteinExistence type="inferred from homology"/>
<keyword evidence="3 7" id="KW-0812">Transmembrane</keyword>
<evidence type="ECO:0000256" key="6">
    <source>
        <dbReference type="SAM" id="MobiDB-lite"/>
    </source>
</evidence>
<evidence type="ECO:0000256" key="4">
    <source>
        <dbReference type="ARBA" id="ARBA00022989"/>
    </source>
</evidence>
<feature type="compositionally biased region" description="Polar residues" evidence="6">
    <location>
        <begin position="343"/>
        <end position="355"/>
    </location>
</feature>
<dbReference type="InterPro" id="IPR000326">
    <property type="entry name" value="PAP2/HPO"/>
</dbReference>
<dbReference type="SMART" id="SM00014">
    <property type="entry name" value="acidPPc"/>
    <property type="match status" value="1"/>
</dbReference>
<name>A0A1B9HYS7_9TREE</name>
<organism evidence="9">
    <name type="scientific">Kwoniella pini CBS 10737</name>
    <dbReference type="NCBI Taxonomy" id="1296096"/>
    <lineage>
        <taxon>Eukaryota</taxon>
        <taxon>Fungi</taxon>
        <taxon>Dikarya</taxon>
        <taxon>Basidiomycota</taxon>
        <taxon>Agaricomycotina</taxon>
        <taxon>Tremellomycetes</taxon>
        <taxon>Tremellales</taxon>
        <taxon>Cryptococcaceae</taxon>
        <taxon>Kwoniella</taxon>
    </lineage>
</organism>
<evidence type="ECO:0000256" key="1">
    <source>
        <dbReference type="ARBA" id="ARBA00004141"/>
    </source>
</evidence>
<comment type="subcellular location">
    <subcellularLocation>
        <location evidence="1">Membrane</location>
        <topology evidence="1">Multi-pass membrane protein</topology>
    </subcellularLocation>
</comment>
<reference evidence="9" key="1">
    <citation type="submission" date="2013-07" db="EMBL/GenBank/DDBJ databases">
        <title>The Genome Sequence of Cryptococcus pinus CBS10737.</title>
        <authorList>
            <consortium name="The Broad Institute Genome Sequencing Platform"/>
            <person name="Cuomo C."/>
            <person name="Litvintseva A."/>
            <person name="Chen Y."/>
            <person name="Heitman J."/>
            <person name="Sun S."/>
            <person name="Springer D."/>
            <person name="Dromer F."/>
            <person name="Young S.K."/>
            <person name="Zeng Q."/>
            <person name="Gargeya S."/>
            <person name="Fitzgerald M."/>
            <person name="Abouelleil A."/>
            <person name="Alvarado L."/>
            <person name="Berlin A.M."/>
            <person name="Chapman S.B."/>
            <person name="Dewar J."/>
            <person name="Goldberg J."/>
            <person name="Griggs A."/>
            <person name="Gujja S."/>
            <person name="Hansen M."/>
            <person name="Howarth C."/>
            <person name="Imamovic A."/>
            <person name="Larimer J."/>
            <person name="McCowan C."/>
            <person name="Murphy C."/>
            <person name="Pearson M."/>
            <person name="Priest M."/>
            <person name="Roberts A."/>
            <person name="Saif S."/>
            <person name="Shea T."/>
            <person name="Sykes S."/>
            <person name="Wortman J."/>
            <person name="Nusbaum C."/>
            <person name="Birren B."/>
        </authorList>
    </citation>
    <scope>NUCLEOTIDE SEQUENCE [LARGE SCALE GENOMIC DNA]</scope>
    <source>
        <strain evidence="9">CBS 10737</strain>
    </source>
</reference>
<dbReference type="InterPro" id="IPR043216">
    <property type="entry name" value="PAP-like"/>
</dbReference>
<dbReference type="GO" id="GO:0008195">
    <property type="term" value="F:phosphatidate phosphatase activity"/>
    <property type="evidence" value="ECO:0007669"/>
    <property type="project" value="TreeGrafter"/>
</dbReference>
<dbReference type="AlphaFoldDB" id="A0A1B9HYS7"/>
<dbReference type="OrthoDB" id="8907274at2759"/>
<keyword evidence="5 7" id="KW-0472">Membrane</keyword>
<dbReference type="SUPFAM" id="SSF48317">
    <property type="entry name" value="Acid phosphatase/Vanadium-dependent haloperoxidase"/>
    <property type="match status" value="1"/>
</dbReference>
<dbReference type="PANTHER" id="PTHR10165">
    <property type="entry name" value="LIPID PHOSPHATE PHOSPHATASE"/>
    <property type="match status" value="1"/>
</dbReference>
<comment type="similarity">
    <text evidence="2">Belongs to the PA-phosphatase related phosphoesterase family.</text>
</comment>
<gene>
    <name evidence="9" type="ORF">I206_05165</name>
    <name evidence="10" type="ORF">I206_107291</name>
</gene>
<dbReference type="GO" id="GO:0016020">
    <property type="term" value="C:membrane"/>
    <property type="evidence" value="ECO:0007669"/>
    <property type="project" value="UniProtKB-SubCell"/>
</dbReference>
<reference evidence="10" key="2">
    <citation type="submission" date="2013-07" db="EMBL/GenBank/DDBJ databases">
        <authorList>
            <consortium name="The Broad Institute Genome Sequencing Platform"/>
            <person name="Cuomo C."/>
            <person name="Litvintseva A."/>
            <person name="Chen Y."/>
            <person name="Heitman J."/>
            <person name="Sun S."/>
            <person name="Springer D."/>
            <person name="Dromer F."/>
            <person name="Young S.K."/>
            <person name="Zeng Q."/>
            <person name="Gargeya S."/>
            <person name="Fitzgerald M."/>
            <person name="Abouelleil A."/>
            <person name="Alvarado L."/>
            <person name="Berlin A.M."/>
            <person name="Chapman S.B."/>
            <person name="Dewar J."/>
            <person name="Goldberg J."/>
            <person name="Griggs A."/>
            <person name="Gujja S."/>
            <person name="Hansen M."/>
            <person name="Howarth C."/>
            <person name="Imamovic A."/>
            <person name="Larimer J."/>
            <person name="McCowan C."/>
            <person name="Murphy C."/>
            <person name="Pearson M."/>
            <person name="Priest M."/>
            <person name="Roberts A."/>
            <person name="Saif S."/>
            <person name="Shea T."/>
            <person name="Sykes S."/>
            <person name="Wortman J."/>
            <person name="Nusbaum C."/>
            <person name="Birren B."/>
        </authorList>
    </citation>
    <scope>NUCLEOTIDE SEQUENCE</scope>
    <source>
        <strain evidence="10">CBS 10737</strain>
    </source>
</reference>
<evidence type="ECO:0000256" key="2">
    <source>
        <dbReference type="ARBA" id="ARBA00008816"/>
    </source>
</evidence>
<dbReference type="PANTHER" id="PTHR10165:SF35">
    <property type="entry name" value="RE23632P"/>
    <property type="match status" value="1"/>
</dbReference>